<evidence type="ECO:0000313" key="3">
    <source>
        <dbReference type="Proteomes" id="UP001472677"/>
    </source>
</evidence>
<name>A0ABR2DVQ5_9ROSI</name>
<gene>
    <name evidence="2" type="ORF">V6N12_031718</name>
</gene>
<evidence type="ECO:0000256" key="1">
    <source>
        <dbReference type="SAM" id="MobiDB-lite"/>
    </source>
</evidence>
<reference evidence="2 3" key="1">
    <citation type="journal article" date="2024" name="G3 (Bethesda)">
        <title>Genome assembly of Hibiscus sabdariffa L. provides insights into metabolisms of medicinal natural products.</title>
        <authorList>
            <person name="Kim T."/>
        </authorList>
    </citation>
    <scope>NUCLEOTIDE SEQUENCE [LARGE SCALE GENOMIC DNA]</scope>
    <source>
        <strain evidence="2">TK-2024</strain>
        <tissue evidence="2">Old leaves</tissue>
    </source>
</reference>
<comment type="caution">
    <text evidence="2">The sequence shown here is derived from an EMBL/GenBank/DDBJ whole genome shotgun (WGS) entry which is preliminary data.</text>
</comment>
<dbReference type="Proteomes" id="UP001472677">
    <property type="component" value="Unassembled WGS sequence"/>
</dbReference>
<organism evidence="2 3">
    <name type="scientific">Hibiscus sabdariffa</name>
    <name type="common">roselle</name>
    <dbReference type="NCBI Taxonomy" id="183260"/>
    <lineage>
        <taxon>Eukaryota</taxon>
        <taxon>Viridiplantae</taxon>
        <taxon>Streptophyta</taxon>
        <taxon>Embryophyta</taxon>
        <taxon>Tracheophyta</taxon>
        <taxon>Spermatophyta</taxon>
        <taxon>Magnoliopsida</taxon>
        <taxon>eudicotyledons</taxon>
        <taxon>Gunneridae</taxon>
        <taxon>Pentapetalae</taxon>
        <taxon>rosids</taxon>
        <taxon>malvids</taxon>
        <taxon>Malvales</taxon>
        <taxon>Malvaceae</taxon>
        <taxon>Malvoideae</taxon>
        <taxon>Hibiscus</taxon>
    </lineage>
</organism>
<feature type="region of interest" description="Disordered" evidence="1">
    <location>
        <begin position="357"/>
        <end position="378"/>
    </location>
</feature>
<sequence length="471" mass="52841">METGTGLTRVLIAVVGRKCNLFNVNYGEPTLLPNYGHLVDLVNEAVDKNCLMFVSSAGNSWLASSTIGTPGGIYSSLVGVGAYVFSTMAISAYSVVESFALHFKSWSYLVKGGESTYTLAMYNLDVTRKYLATEGGCPIFATNKIQNMIQGAMQLTREHFHQTYGKHFQNRKMHCFGPSSEFLWQQFSFFETLNLKESSVLVETCRVLIFVQESEDTVRLFAGKNYSSNHSLVAYRLNWFLNACIQAIHQNTNELEDKLLRTTEKSTASTTFLLQALPFVLDFKVSWAETIGVDLSLPECSFGMVLDIVAGTTILIPIMDSSSEEIYMVEEVAMITEKEKVLERLDSRHIHCHWTTKDASSKDGHQSYETKGLNGRSSSHPNNLRLNLGYQEMFVPSFDEAVSCYAFYLIGLWFHDDSSLQLDSFLAGVKRRKKREVQTSNFIVSHCESTSPTSSLSLETPGWNLPPSFCY</sequence>
<dbReference type="SUPFAM" id="SSF52743">
    <property type="entry name" value="Subtilisin-like"/>
    <property type="match status" value="1"/>
</dbReference>
<feature type="compositionally biased region" description="Basic and acidic residues" evidence="1">
    <location>
        <begin position="357"/>
        <end position="368"/>
    </location>
</feature>
<protein>
    <submittedName>
        <fullName evidence="2">Uncharacterized protein</fullName>
    </submittedName>
</protein>
<evidence type="ECO:0000313" key="2">
    <source>
        <dbReference type="EMBL" id="KAK8547583.1"/>
    </source>
</evidence>
<dbReference type="Gene3D" id="3.40.50.200">
    <property type="entry name" value="Peptidase S8/S53 domain"/>
    <property type="match status" value="1"/>
</dbReference>
<keyword evidence="3" id="KW-1185">Reference proteome</keyword>
<accession>A0ABR2DVQ5</accession>
<dbReference type="EMBL" id="JBBPBM010000022">
    <property type="protein sequence ID" value="KAK8547583.1"/>
    <property type="molecule type" value="Genomic_DNA"/>
</dbReference>
<proteinExistence type="predicted"/>
<dbReference type="InterPro" id="IPR036852">
    <property type="entry name" value="Peptidase_S8/S53_dom_sf"/>
</dbReference>